<accession>W7XU50</accession>
<dbReference type="InterPro" id="IPR041371">
    <property type="entry name" value="GH92_N"/>
</dbReference>
<dbReference type="Pfam" id="PF07971">
    <property type="entry name" value="Glyco_hydro_92"/>
    <property type="match status" value="1"/>
</dbReference>
<dbReference type="Pfam" id="PF17678">
    <property type="entry name" value="Glyco_hydro_92N"/>
    <property type="match status" value="1"/>
</dbReference>
<dbReference type="InterPro" id="IPR012939">
    <property type="entry name" value="Glyco_hydro_92"/>
</dbReference>
<dbReference type="GO" id="GO:0006516">
    <property type="term" value="P:glycoprotein catabolic process"/>
    <property type="evidence" value="ECO:0007669"/>
    <property type="project" value="TreeGrafter"/>
</dbReference>
<keyword evidence="4" id="KW-0732">Signal</keyword>
<evidence type="ECO:0000313" key="7">
    <source>
        <dbReference type="EMBL" id="GAF01550.1"/>
    </source>
</evidence>
<dbReference type="InterPro" id="IPR014718">
    <property type="entry name" value="GH-type_carb-bd"/>
</dbReference>
<dbReference type="PANTHER" id="PTHR12143">
    <property type="entry name" value="PEPTIDE N-GLYCANASE PNGASE -RELATED"/>
    <property type="match status" value="1"/>
</dbReference>
<dbReference type="Gene3D" id="3.30.2080.10">
    <property type="entry name" value="GH92 mannosidase domain"/>
    <property type="match status" value="1"/>
</dbReference>
<keyword evidence="8" id="KW-1185">Reference proteome</keyword>
<feature type="chain" id="PRO_5004907080" evidence="4">
    <location>
        <begin position="23"/>
        <end position="751"/>
    </location>
</feature>
<dbReference type="NCBIfam" id="TIGR01180">
    <property type="entry name" value="aman2_put"/>
    <property type="match status" value="1"/>
</dbReference>
<evidence type="ECO:0000313" key="8">
    <source>
        <dbReference type="Proteomes" id="UP000019402"/>
    </source>
</evidence>
<comment type="subunit">
    <text evidence="2">Monomer.</text>
</comment>
<dbReference type="GO" id="GO:0005975">
    <property type="term" value="P:carbohydrate metabolic process"/>
    <property type="evidence" value="ECO:0007669"/>
    <property type="project" value="InterPro"/>
</dbReference>
<dbReference type="STRING" id="869213.GCA_000517085_04557"/>
<evidence type="ECO:0000259" key="5">
    <source>
        <dbReference type="Pfam" id="PF07971"/>
    </source>
</evidence>
<evidence type="ECO:0000256" key="4">
    <source>
        <dbReference type="SAM" id="SignalP"/>
    </source>
</evidence>
<name>W7XU50_9BACT</name>
<dbReference type="InterPro" id="IPR008928">
    <property type="entry name" value="6-hairpin_glycosidase_sf"/>
</dbReference>
<feature type="domain" description="Glycosyl hydrolase family 92" evidence="5">
    <location>
        <begin position="288"/>
        <end position="749"/>
    </location>
</feature>
<proteinExistence type="predicted"/>
<dbReference type="AlphaFoldDB" id="W7XU50"/>
<dbReference type="Proteomes" id="UP000019402">
    <property type="component" value="Unassembled WGS sequence"/>
</dbReference>
<feature type="domain" description="Glycosyl hydrolase family 92 N-terminal" evidence="6">
    <location>
        <begin position="28"/>
        <end position="282"/>
    </location>
</feature>
<dbReference type="GO" id="GO:0000224">
    <property type="term" value="F:peptide-N4-(N-acetyl-beta-glucosaminyl)asparagine amidase activity"/>
    <property type="evidence" value="ECO:0007669"/>
    <property type="project" value="TreeGrafter"/>
</dbReference>
<dbReference type="Gene3D" id="1.20.1050.60">
    <property type="entry name" value="alpha-1,2-mannosidase"/>
    <property type="match status" value="1"/>
</dbReference>
<evidence type="ECO:0000256" key="1">
    <source>
        <dbReference type="ARBA" id="ARBA00001913"/>
    </source>
</evidence>
<organism evidence="7 8">
    <name type="scientific">Saccharicrinis fermentans DSM 9555 = JCM 21142</name>
    <dbReference type="NCBI Taxonomy" id="869213"/>
    <lineage>
        <taxon>Bacteria</taxon>
        <taxon>Pseudomonadati</taxon>
        <taxon>Bacteroidota</taxon>
        <taxon>Bacteroidia</taxon>
        <taxon>Marinilabiliales</taxon>
        <taxon>Marinilabiliaceae</taxon>
        <taxon>Saccharicrinis</taxon>
    </lineage>
</organism>
<dbReference type="InterPro" id="IPR005887">
    <property type="entry name" value="GH92_a_mannosidase_put"/>
</dbReference>
<dbReference type="GO" id="GO:0030246">
    <property type="term" value="F:carbohydrate binding"/>
    <property type="evidence" value="ECO:0007669"/>
    <property type="project" value="InterPro"/>
</dbReference>
<dbReference type="GO" id="GO:0005829">
    <property type="term" value="C:cytosol"/>
    <property type="evidence" value="ECO:0007669"/>
    <property type="project" value="TreeGrafter"/>
</dbReference>
<dbReference type="SUPFAM" id="SSF48208">
    <property type="entry name" value="Six-hairpin glycosidases"/>
    <property type="match status" value="1"/>
</dbReference>
<evidence type="ECO:0000256" key="2">
    <source>
        <dbReference type="ARBA" id="ARBA00011245"/>
    </source>
</evidence>
<comment type="cofactor">
    <cofactor evidence="1">
        <name>Ca(2+)</name>
        <dbReference type="ChEBI" id="CHEBI:29108"/>
    </cofactor>
</comment>
<dbReference type="InterPro" id="IPR050883">
    <property type="entry name" value="PNGase"/>
</dbReference>
<dbReference type="Gene3D" id="2.70.98.10">
    <property type="match status" value="1"/>
</dbReference>
<reference evidence="7 8" key="1">
    <citation type="journal article" date="2014" name="Genome Announc.">
        <title>Draft Genome Sequence of Cytophaga fermentans JCM 21142T, a Facultative Anaerobe Isolated from Marine Mud.</title>
        <authorList>
            <person name="Starns D."/>
            <person name="Oshima K."/>
            <person name="Suda W."/>
            <person name="Iino T."/>
            <person name="Yuki M."/>
            <person name="Inoue J."/>
            <person name="Kitamura K."/>
            <person name="Iida T."/>
            <person name="Darby A."/>
            <person name="Hattori M."/>
            <person name="Ohkuma M."/>
        </authorList>
    </citation>
    <scope>NUCLEOTIDE SEQUENCE [LARGE SCALE GENOMIC DNA]</scope>
    <source>
        <strain evidence="7 8">JCM 21142</strain>
    </source>
</reference>
<feature type="signal peptide" evidence="4">
    <location>
        <begin position="1"/>
        <end position="22"/>
    </location>
</feature>
<protein>
    <submittedName>
        <fullName evidence="7">Putative alpha-1,2-mannosidase</fullName>
    </submittedName>
</protein>
<evidence type="ECO:0000256" key="3">
    <source>
        <dbReference type="ARBA" id="ARBA00022837"/>
    </source>
</evidence>
<dbReference type="FunFam" id="3.30.2080.10:FF:000001">
    <property type="entry name" value="Alpha-1,2-mannosidase subfamily"/>
    <property type="match status" value="1"/>
</dbReference>
<gene>
    <name evidence="7" type="ORF">JCM21142_162</name>
</gene>
<dbReference type="Gene3D" id="1.20.1610.10">
    <property type="entry name" value="alpha-1,2-mannosidases domains"/>
    <property type="match status" value="1"/>
</dbReference>
<dbReference type="OrthoDB" id="9762711at2"/>
<keyword evidence="3" id="KW-0106">Calcium</keyword>
<dbReference type="EMBL" id="BAMD01000001">
    <property type="protein sequence ID" value="GAF01550.1"/>
    <property type="molecule type" value="Genomic_DNA"/>
</dbReference>
<dbReference type="PANTHER" id="PTHR12143:SF39">
    <property type="entry name" value="SECRETED PROTEIN"/>
    <property type="match status" value="1"/>
</dbReference>
<dbReference type="FunFam" id="1.20.1050.60:FF:000001">
    <property type="entry name" value="Putative alpha-1,2-mannosidase"/>
    <property type="match status" value="1"/>
</dbReference>
<dbReference type="eggNOG" id="COG3537">
    <property type="taxonomic scope" value="Bacteria"/>
</dbReference>
<comment type="caution">
    <text evidence="7">The sequence shown here is derived from an EMBL/GenBank/DDBJ whole genome shotgun (WGS) entry which is preliminary data.</text>
</comment>
<sequence length="751" mass="85606">MMVNKLKYIVVLLMVFEVAAFCQNYTQYVNPFIGTTNFGTTNPGAIVPQAMVSVVPFNVTGSDLNKWDKDARWWSTPYSWDNQFLTGFSHVNLSGVGCPDLGVIMVMPTTGTVDANLKHYGSIMSGQRAEPGYYTCKLEKYNVKAEVTSTKRTGLSKFTFPKGESNIIIDLGNSLTNESGAYVKVVSDREVEGWRMTGNFCYHGNSERPVYFVARFNKPATSFGAFKKMPAMMGAEKDWSASSGKFKYYTQFLHPLAGDSIGAYFSFDTDAGESVMVQVGISYVSIANARQNLEYESNGFSFEKTRNEAREEWNNVLSKVRVEGGTEDQKTVFYTALYHMNIHPNIINDVNGQYPMMESYGIGEVKDRDRYTVFSLWDTYRNFHPLMSLLYPEKQLDMVRSMVDMYKEGGWLPKWELNSKETYTMNGDPSFPVITDTYLRGLTDFDVQTAYEAMLKSATTPQKDNKIRTNNDFYLQKGYVPFTEDYDNSVSIALELYLADWNLGVLANKLGYRKEGKRFISQSKGYKNYFDKKTFKMLRPKKADGTFIADFDPLQGQNFEPVHGFHEGTAWQYTFGVPHDINGLIKLNGGGKQFAKKLQDIFDHQLFDMANEPDMHYPFLFNYVKGQEWRAQKEVQRLLDTYFKNEPGGIPGNDDCGTMSAWVAYSMMGFYPVCPGDMNYTITKPVFDKVTIELDARFYADSTFQIIKHSGADKEYIKSIRWNGQAVKSFFIHHDRVVNGGKLEIHMGEKE</sequence>
<evidence type="ECO:0000259" key="6">
    <source>
        <dbReference type="Pfam" id="PF17678"/>
    </source>
</evidence>